<name>A0A084G9B1_PSEDA</name>
<organism evidence="2 3">
    <name type="scientific">Pseudallescheria apiosperma</name>
    <name type="common">Scedosporium apiospermum</name>
    <dbReference type="NCBI Taxonomy" id="563466"/>
    <lineage>
        <taxon>Eukaryota</taxon>
        <taxon>Fungi</taxon>
        <taxon>Dikarya</taxon>
        <taxon>Ascomycota</taxon>
        <taxon>Pezizomycotina</taxon>
        <taxon>Sordariomycetes</taxon>
        <taxon>Hypocreomycetidae</taxon>
        <taxon>Microascales</taxon>
        <taxon>Microascaceae</taxon>
        <taxon>Scedosporium</taxon>
    </lineage>
</organism>
<dbReference type="AlphaFoldDB" id="A0A084G9B1"/>
<dbReference type="GeneID" id="27723181"/>
<evidence type="ECO:0000313" key="2">
    <source>
        <dbReference type="EMBL" id="KEZ43923.1"/>
    </source>
</evidence>
<protein>
    <submittedName>
        <fullName evidence="2">Uncharacterized protein</fullName>
    </submittedName>
</protein>
<keyword evidence="3" id="KW-1185">Reference proteome</keyword>
<dbReference type="VEuPathDB" id="FungiDB:SAPIO_CDS4109"/>
<dbReference type="Proteomes" id="UP000028545">
    <property type="component" value="Unassembled WGS sequence"/>
</dbReference>
<evidence type="ECO:0000313" key="3">
    <source>
        <dbReference type="Proteomes" id="UP000028545"/>
    </source>
</evidence>
<feature type="compositionally biased region" description="Low complexity" evidence="1">
    <location>
        <begin position="56"/>
        <end position="65"/>
    </location>
</feature>
<sequence length="296" mass="32780">MSSSSRTEEEDRDVRLHAEGGNEPIWWKYTLVAEVLVVIFLLSCAYMGSTRESQQTPITSGSSVSPVPPPTAPSSAAGTNLNINSRRQALTPNIDIACGLHLRWSAVSLQEPYQFTLYDIVGVYATWESMGFEDFTDAVTFERVVLDTLTRAARSSEQLPQDQKGCSCLEDDSTASDGNMSGGGHSCRPTPEFTMHDSKFTIQISAADFLLDKKRKAWYDRSFAPLTKAGTTFHQVSDPESASSTSTIPWALRRENPDLERNTDRQKRIDVADMKAACANIWDRLNEALLLNVSEV</sequence>
<evidence type="ECO:0000256" key="1">
    <source>
        <dbReference type="SAM" id="MobiDB-lite"/>
    </source>
</evidence>
<comment type="caution">
    <text evidence="2">The sequence shown here is derived from an EMBL/GenBank/DDBJ whole genome shotgun (WGS) entry which is preliminary data.</text>
</comment>
<feature type="region of interest" description="Disordered" evidence="1">
    <location>
        <begin position="55"/>
        <end position="79"/>
    </location>
</feature>
<accession>A0A084G9B1</accession>
<dbReference type="HOGENOM" id="CLU_940592_0_0_1"/>
<gene>
    <name evidence="2" type="ORF">SAPIO_CDS4109</name>
</gene>
<proteinExistence type="predicted"/>
<dbReference type="KEGG" id="sapo:SAPIO_CDS4109"/>
<dbReference type="RefSeq" id="XP_016643722.1">
    <property type="nucleotide sequence ID" value="XM_016786746.1"/>
</dbReference>
<reference evidence="2 3" key="1">
    <citation type="journal article" date="2014" name="Genome Announc.">
        <title>Draft genome sequence of the pathogenic fungus Scedosporium apiospermum.</title>
        <authorList>
            <person name="Vandeputte P."/>
            <person name="Ghamrawi S."/>
            <person name="Rechenmann M."/>
            <person name="Iltis A."/>
            <person name="Giraud S."/>
            <person name="Fleury M."/>
            <person name="Thornton C."/>
            <person name="Delhaes L."/>
            <person name="Meyer W."/>
            <person name="Papon N."/>
            <person name="Bouchara J.P."/>
        </authorList>
    </citation>
    <scope>NUCLEOTIDE SEQUENCE [LARGE SCALE GENOMIC DNA]</scope>
    <source>
        <strain evidence="2 3">IHEM 14462</strain>
    </source>
</reference>
<dbReference type="EMBL" id="JOWA01000090">
    <property type="protein sequence ID" value="KEZ43923.1"/>
    <property type="molecule type" value="Genomic_DNA"/>
</dbReference>